<dbReference type="InterPro" id="IPR000835">
    <property type="entry name" value="HTH_MarR-typ"/>
</dbReference>
<evidence type="ECO:0000313" key="6">
    <source>
        <dbReference type="Proteomes" id="UP000632377"/>
    </source>
</evidence>
<keyword evidence="6" id="KW-1185">Reference proteome</keyword>
<feature type="domain" description="HTH marR-type" evidence="4">
    <location>
        <begin position="11"/>
        <end position="145"/>
    </location>
</feature>
<dbReference type="Proteomes" id="UP000632377">
    <property type="component" value="Unassembled WGS sequence"/>
</dbReference>
<comment type="caution">
    <text evidence="5">The sequence shown here is derived from an EMBL/GenBank/DDBJ whole genome shotgun (WGS) entry which is preliminary data.</text>
</comment>
<keyword evidence="3" id="KW-0804">Transcription</keyword>
<evidence type="ECO:0000256" key="2">
    <source>
        <dbReference type="ARBA" id="ARBA00023125"/>
    </source>
</evidence>
<dbReference type="InterPro" id="IPR036390">
    <property type="entry name" value="WH_DNA-bd_sf"/>
</dbReference>
<organism evidence="5 6">
    <name type="scientific">Clostridium rhizosphaerae</name>
    <dbReference type="NCBI Taxonomy" id="2803861"/>
    <lineage>
        <taxon>Bacteria</taxon>
        <taxon>Bacillati</taxon>
        <taxon>Bacillota</taxon>
        <taxon>Clostridia</taxon>
        <taxon>Eubacteriales</taxon>
        <taxon>Clostridiaceae</taxon>
        <taxon>Clostridium</taxon>
    </lineage>
</organism>
<dbReference type="SMART" id="SM00347">
    <property type="entry name" value="HTH_MARR"/>
    <property type="match status" value="1"/>
</dbReference>
<dbReference type="PROSITE" id="PS01117">
    <property type="entry name" value="HTH_MARR_1"/>
    <property type="match status" value="1"/>
</dbReference>
<evidence type="ECO:0000259" key="4">
    <source>
        <dbReference type="PROSITE" id="PS50995"/>
    </source>
</evidence>
<evidence type="ECO:0000256" key="1">
    <source>
        <dbReference type="ARBA" id="ARBA00023015"/>
    </source>
</evidence>
<dbReference type="RefSeq" id="WP_202750341.1">
    <property type="nucleotide sequence ID" value="NZ_JAESWC010000014.1"/>
</dbReference>
<proteinExistence type="predicted"/>
<reference evidence="5 6" key="1">
    <citation type="submission" date="2021-01" db="EMBL/GenBank/DDBJ databases">
        <title>Genome public.</title>
        <authorList>
            <person name="Liu C."/>
            <person name="Sun Q."/>
        </authorList>
    </citation>
    <scope>NUCLEOTIDE SEQUENCE [LARGE SCALE GENOMIC DNA]</scope>
    <source>
        <strain evidence="5 6">YIM B02515</strain>
    </source>
</reference>
<protein>
    <submittedName>
        <fullName evidence="5">Winged helix-turn-helix transcriptional regulator</fullName>
    </submittedName>
</protein>
<dbReference type="Pfam" id="PF12802">
    <property type="entry name" value="MarR_2"/>
    <property type="match status" value="1"/>
</dbReference>
<dbReference type="EMBL" id="JAESWC010000014">
    <property type="protein sequence ID" value="MBL4937604.1"/>
    <property type="molecule type" value="Genomic_DNA"/>
</dbReference>
<dbReference type="SUPFAM" id="SSF46785">
    <property type="entry name" value="Winged helix' DNA-binding domain"/>
    <property type="match status" value="1"/>
</dbReference>
<dbReference type="PROSITE" id="PS50995">
    <property type="entry name" value="HTH_MARR_2"/>
    <property type="match status" value="1"/>
</dbReference>
<name>A0ABS1TE14_9CLOT</name>
<keyword evidence="1" id="KW-0805">Transcription regulation</keyword>
<evidence type="ECO:0000256" key="3">
    <source>
        <dbReference type="ARBA" id="ARBA00023163"/>
    </source>
</evidence>
<keyword evidence="2" id="KW-0238">DNA-binding</keyword>
<dbReference type="InterPro" id="IPR039422">
    <property type="entry name" value="MarR/SlyA-like"/>
</dbReference>
<dbReference type="PANTHER" id="PTHR33164:SF99">
    <property type="entry name" value="MARR FAMILY REGULATORY PROTEIN"/>
    <property type="match status" value="1"/>
</dbReference>
<dbReference type="InterPro" id="IPR023187">
    <property type="entry name" value="Tscrpt_reg_MarR-type_CS"/>
</dbReference>
<gene>
    <name evidence="5" type="ORF">JK636_17960</name>
</gene>
<evidence type="ECO:0000313" key="5">
    <source>
        <dbReference type="EMBL" id="MBL4937604.1"/>
    </source>
</evidence>
<accession>A0ABS1TE14</accession>
<dbReference type="InterPro" id="IPR036388">
    <property type="entry name" value="WH-like_DNA-bd_sf"/>
</dbReference>
<sequence length="152" mass="17215">MDNNTLKVKQAGEVVQSFMSISRTLTRFTSQNADSLRLTLQQMGILNTVSAFPEITLKEITDKLNLPKSTVSVNVDSLVNLELIDRKITEENRREIHLTSTPKGKELSQKSSENALSYRAMALALKKISQEDVQVLIRVHKELLNNLRDCKF</sequence>
<dbReference type="Gene3D" id="1.10.10.10">
    <property type="entry name" value="Winged helix-like DNA-binding domain superfamily/Winged helix DNA-binding domain"/>
    <property type="match status" value="1"/>
</dbReference>
<dbReference type="PANTHER" id="PTHR33164">
    <property type="entry name" value="TRANSCRIPTIONAL REGULATOR, MARR FAMILY"/>
    <property type="match status" value="1"/>
</dbReference>